<gene>
    <name evidence="1" type="ORF">Smphiort11_053</name>
</gene>
<protein>
    <submittedName>
        <fullName evidence="1">Uncharacterized protein</fullName>
    </submittedName>
</protein>
<evidence type="ECO:0000313" key="1">
    <source>
        <dbReference type="EMBL" id="QEP29851.1"/>
    </source>
</evidence>
<proteinExistence type="predicted"/>
<dbReference type="Proteomes" id="UP000322838">
    <property type="component" value="Segment"/>
</dbReference>
<dbReference type="Gene3D" id="1.10.10.60">
    <property type="entry name" value="Homeodomain-like"/>
    <property type="match status" value="1"/>
</dbReference>
<dbReference type="EMBL" id="MN228696">
    <property type="protein sequence ID" value="QEP29851.1"/>
    <property type="molecule type" value="Genomic_DNA"/>
</dbReference>
<keyword evidence="2" id="KW-1185">Reference proteome</keyword>
<accession>A0A5C2H747</accession>
<reference evidence="2" key="1">
    <citation type="submission" date="2019-07" db="EMBL/GenBank/DDBJ databases">
        <authorList>
            <person name="Cubo M.T."/>
            <person name="Espuny M.D.R."/>
            <person name="Balsanelli E."/>
        </authorList>
    </citation>
    <scope>NUCLEOTIDE SEQUENCE [LARGE SCALE GENOMIC DNA]</scope>
</reference>
<name>A0A5C2H747_9CAUD</name>
<evidence type="ECO:0000313" key="2">
    <source>
        <dbReference type="Proteomes" id="UP000322838"/>
    </source>
</evidence>
<organism evidence="1 2">
    <name type="scientific">Sinorhizobium phage ort11</name>
    <dbReference type="NCBI Taxonomy" id="2599764"/>
    <lineage>
        <taxon>Viruses</taxon>
        <taxon>Duplodnaviria</taxon>
        <taxon>Heunggongvirae</taxon>
        <taxon>Uroviricota</taxon>
        <taxon>Caudoviricetes</taxon>
        <taxon>Schitoviridae</taxon>
        <taxon>Huelvavirus</taxon>
        <taxon>Huelvavirus ort11</taxon>
    </lineage>
</organism>
<sequence>MTSAYRVNRKASDEDLIKLNNLGLSLQTIAEIIGCHPTTVTQRLKALGIPVADTRRSFMEDVYKTLTQAQRDHVAEKLGNTTTIKEYVRKLILNDYLGSQ</sequence>